<dbReference type="EMBL" id="PNYA01000010">
    <property type="protein sequence ID" value="PMS19736.1"/>
    <property type="molecule type" value="Genomic_DNA"/>
</dbReference>
<protein>
    <recommendedName>
        <fullName evidence="4">Carboxypeptidase regulatory-like domain-containing protein</fullName>
    </recommendedName>
</protein>
<evidence type="ECO:0000256" key="1">
    <source>
        <dbReference type="SAM" id="SignalP"/>
    </source>
</evidence>
<proteinExistence type="predicted"/>
<keyword evidence="1" id="KW-0732">Signal</keyword>
<dbReference type="OrthoDB" id="5568005at2"/>
<feature type="signal peptide" evidence="1">
    <location>
        <begin position="1"/>
        <end position="29"/>
    </location>
</feature>
<evidence type="ECO:0008006" key="4">
    <source>
        <dbReference type="Google" id="ProtNLM"/>
    </source>
</evidence>
<evidence type="ECO:0000313" key="2">
    <source>
        <dbReference type="EMBL" id="PMS19736.1"/>
    </source>
</evidence>
<dbReference type="RefSeq" id="WP_102645809.1">
    <property type="nucleotide sequence ID" value="NZ_PNYA01000010.1"/>
</dbReference>
<dbReference type="Proteomes" id="UP000235616">
    <property type="component" value="Unassembled WGS sequence"/>
</dbReference>
<keyword evidence="3" id="KW-1185">Reference proteome</keyword>
<evidence type="ECO:0000313" key="3">
    <source>
        <dbReference type="Proteomes" id="UP000235616"/>
    </source>
</evidence>
<organism evidence="2 3">
    <name type="scientific">Trinickia dabaoshanensis</name>
    <dbReference type="NCBI Taxonomy" id="564714"/>
    <lineage>
        <taxon>Bacteria</taxon>
        <taxon>Pseudomonadati</taxon>
        <taxon>Pseudomonadota</taxon>
        <taxon>Betaproteobacteria</taxon>
        <taxon>Burkholderiales</taxon>
        <taxon>Burkholderiaceae</taxon>
        <taxon>Trinickia</taxon>
    </lineage>
</organism>
<reference evidence="2 3" key="1">
    <citation type="submission" date="2018-01" db="EMBL/GenBank/DDBJ databases">
        <title>Whole genome analyses suggest that Burkholderia sensu lato contains two further novel genera in the rhizoxinica-symbiotica group Mycetohabitans gen. nov., and Trinickia gen. nov.: implications for the evolution of diazotrophy and nodulation in the Burkholderiaceae.</title>
        <authorList>
            <person name="Estrada-de los Santos P."/>
            <person name="Palmer M."/>
            <person name="Chavez-Ramirez B."/>
            <person name="Beukes C."/>
            <person name="Steenkamp E.T."/>
            <person name="Hirsch A.M."/>
            <person name="Manyaka P."/>
            <person name="Maluk M."/>
            <person name="Lafos M."/>
            <person name="Crook M."/>
            <person name="Gross E."/>
            <person name="Simon M.F."/>
            <person name="Bueno dos Reis Junior F."/>
            <person name="Poole P.S."/>
            <person name="Venter S.N."/>
            <person name="James E.K."/>
        </authorList>
    </citation>
    <scope>NUCLEOTIDE SEQUENCE [LARGE SCALE GENOMIC DNA]</scope>
    <source>
        <strain evidence="2 3">GIMN1.004</strain>
    </source>
</reference>
<gene>
    <name evidence="2" type="ORF">C0Z18_12955</name>
</gene>
<comment type="caution">
    <text evidence="2">The sequence shown here is derived from an EMBL/GenBank/DDBJ whole genome shotgun (WGS) entry which is preliminary data.</text>
</comment>
<name>A0A2N7VRH1_9BURK</name>
<dbReference type="AlphaFoldDB" id="A0A2N7VRH1"/>
<feature type="chain" id="PRO_5014646734" description="Carboxypeptidase regulatory-like domain-containing protein" evidence="1">
    <location>
        <begin position="30"/>
        <end position="142"/>
    </location>
</feature>
<accession>A0A2N7VRH1</accession>
<sequence>MKRSHTLVRSWLIAATALAMLGVSFVASAEPVPQTENGVSYVSGGIGKGPQQAMQAMRKNYNLFATFAQKGTGAYLSDVKMDIRDSTGKEVVTAISEGPFFFAKLPSGKYSVSATYLGSTQARPVDIEGGKKVSVYLYWINE</sequence>